<dbReference type="InterPro" id="IPR023214">
    <property type="entry name" value="HAD_sf"/>
</dbReference>
<name>A0ABW2PIK9_9BACL</name>
<dbReference type="Gene3D" id="3.40.50.1000">
    <property type="entry name" value="HAD superfamily/HAD-like"/>
    <property type="match status" value="1"/>
</dbReference>
<dbReference type="Proteomes" id="UP001596439">
    <property type="component" value="Unassembled WGS sequence"/>
</dbReference>
<dbReference type="InterPro" id="IPR041492">
    <property type="entry name" value="HAD_2"/>
</dbReference>
<protein>
    <submittedName>
        <fullName evidence="1">HAD family hydrolase</fullName>
        <ecNumber evidence="1">3.-.-.-</ecNumber>
    </submittedName>
</protein>
<dbReference type="GO" id="GO:0016787">
    <property type="term" value="F:hydrolase activity"/>
    <property type="evidence" value="ECO:0007669"/>
    <property type="project" value="UniProtKB-KW"/>
</dbReference>
<evidence type="ECO:0000313" key="1">
    <source>
        <dbReference type="EMBL" id="MFC7388889.1"/>
    </source>
</evidence>
<dbReference type="PANTHER" id="PTHR43434">
    <property type="entry name" value="PHOSPHOGLYCOLATE PHOSPHATASE"/>
    <property type="match status" value="1"/>
</dbReference>
<dbReference type="PANTHER" id="PTHR43434:SF1">
    <property type="entry name" value="PHOSPHOGLYCOLATE PHOSPHATASE"/>
    <property type="match status" value="1"/>
</dbReference>
<keyword evidence="1" id="KW-0378">Hydrolase</keyword>
<keyword evidence="1" id="KW-0032">Aminotransferase</keyword>
<evidence type="ECO:0000313" key="2">
    <source>
        <dbReference type="Proteomes" id="UP001596439"/>
    </source>
</evidence>
<sequence>MEMRKYKGIIFDLDETLVDTTMLAGFRESRNWSLCYANINKTLLYENVDVLLKKIGDSQIKIGVVTMSPQSYARKVLSYHKIKYDVLIAYHDVKNRKPHPEPMLKCLERLELLASEVISLGDDAKDIKSSRSAGIDAIGLDLNSQRRGNLISAGAQRVFDNYYEIDEFIFEGK</sequence>
<organism evidence="1 2">
    <name type="scientific">Exiguobacterium aestuarii</name>
    <dbReference type="NCBI Taxonomy" id="273527"/>
    <lineage>
        <taxon>Bacteria</taxon>
        <taxon>Bacillati</taxon>
        <taxon>Bacillota</taxon>
        <taxon>Bacilli</taxon>
        <taxon>Bacillales</taxon>
        <taxon>Bacillales Family XII. Incertae Sedis</taxon>
        <taxon>Exiguobacterium</taxon>
    </lineage>
</organism>
<dbReference type="NCBIfam" id="TIGR01549">
    <property type="entry name" value="HAD-SF-IA-v1"/>
    <property type="match status" value="1"/>
</dbReference>
<dbReference type="SUPFAM" id="SSF56784">
    <property type="entry name" value="HAD-like"/>
    <property type="match status" value="1"/>
</dbReference>
<keyword evidence="1" id="KW-0808">Transferase</keyword>
<dbReference type="RefSeq" id="WP_214786471.1">
    <property type="nucleotide sequence ID" value="NZ_JBHSGY010000001.1"/>
</dbReference>
<dbReference type="GO" id="GO:0008483">
    <property type="term" value="F:transaminase activity"/>
    <property type="evidence" value="ECO:0007669"/>
    <property type="project" value="UniProtKB-KW"/>
</dbReference>
<dbReference type="EC" id="3.-.-.-" evidence="1"/>
<dbReference type="CDD" id="cd07505">
    <property type="entry name" value="HAD_BPGM-like"/>
    <property type="match status" value="1"/>
</dbReference>
<dbReference type="InterPro" id="IPR036412">
    <property type="entry name" value="HAD-like_sf"/>
</dbReference>
<reference evidence="2" key="1">
    <citation type="journal article" date="2019" name="Int. J. Syst. Evol. Microbiol.">
        <title>The Global Catalogue of Microorganisms (GCM) 10K type strain sequencing project: providing services to taxonomists for standard genome sequencing and annotation.</title>
        <authorList>
            <consortium name="The Broad Institute Genomics Platform"/>
            <consortium name="The Broad Institute Genome Sequencing Center for Infectious Disease"/>
            <person name="Wu L."/>
            <person name="Ma J."/>
        </authorList>
    </citation>
    <scope>NUCLEOTIDE SEQUENCE [LARGE SCALE GENOMIC DNA]</scope>
    <source>
        <strain evidence="2">CCUG 55590</strain>
    </source>
</reference>
<accession>A0ABW2PIK9</accession>
<proteinExistence type="predicted"/>
<dbReference type="InterPro" id="IPR006439">
    <property type="entry name" value="HAD-SF_hydro_IA"/>
</dbReference>
<dbReference type="Pfam" id="PF13419">
    <property type="entry name" value="HAD_2"/>
    <property type="match status" value="1"/>
</dbReference>
<comment type="caution">
    <text evidence="1">The sequence shown here is derived from an EMBL/GenBank/DDBJ whole genome shotgun (WGS) entry which is preliminary data.</text>
</comment>
<keyword evidence="2" id="KW-1185">Reference proteome</keyword>
<dbReference type="InterPro" id="IPR050155">
    <property type="entry name" value="HAD-like_hydrolase_sf"/>
</dbReference>
<dbReference type="EMBL" id="JBHTCE010000001">
    <property type="protein sequence ID" value="MFC7388889.1"/>
    <property type="molecule type" value="Genomic_DNA"/>
</dbReference>
<gene>
    <name evidence="1" type="ORF">ACFQO8_01960</name>
</gene>